<proteinExistence type="predicted"/>
<dbReference type="Proteomes" id="UP000733611">
    <property type="component" value="Unassembled WGS sequence"/>
</dbReference>
<gene>
    <name evidence="2" type="ORF">H9847_02400</name>
</gene>
<evidence type="ECO:0000313" key="3">
    <source>
        <dbReference type="Proteomes" id="UP000733611"/>
    </source>
</evidence>
<dbReference type="InterPro" id="IPR002035">
    <property type="entry name" value="VWF_A"/>
</dbReference>
<reference evidence="2" key="2">
    <citation type="submission" date="2021-04" db="EMBL/GenBank/DDBJ databases">
        <authorList>
            <person name="Gilroy R."/>
        </authorList>
    </citation>
    <scope>NUCLEOTIDE SEQUENCE</scope>
    <source>
        <strain evidence="2">378</strain>
    </source>
</reference>
<dbReference type="Pfam" id="PF00092">
    <property type="entry name" value="VWA"/>
    <property type="match status" value="1"/>
</dbReference>
<dbReference type="CDD" id="cd00198">
    <property type="entry name" value="vWFA"/>
    <property type="match status" value="1"/>
</dbReference>
<evidence type="ECO:0000313" key="2">
    <source>
        <dbReference type="EMBL" id="MBU3843710.1"/>
    </source>
</evidence>
<name>A0A948TF36_9GAMM</name>
<sequence length="1353" mass="150179">MPASWQQYLPLVARNYAHRFKVDIEIHGQQAYSTRDTIVIPEVALTTPQKARVISGYIAHEAGHIHYSDFDLLNKLPSEFDRFLVNALEDSRVERKIVDNYPGAYDNLSALNQYLYEDHLGEADTCYRFSKLQIILSYMLFCTQQQLLEYPLSAHMATIFGYEVAALINPMALPKLQDKLGQISKCQNTQDTVDLAHEIRSLMGADFFVPNFTAFAKHHNTQSRFDYEHCKQLAAIYKQDFSLEPPQPQASVPVVAAEDIVTALHSPFSLPQLQHDYYTLTPQVHVPPAASPALCPALSLSSTQGMPTKLSVKAMASPPTTTTTTTTNTTTTTAAAEAATDAAPVVTPISATSSGDAAASSVDSASSNVNGITSSVAPRTATSGVTVSKGSMAPLSSEFSLPHTAAATGHALHAFDLGPSTKPLLVSTSSPAELVTRIRRERLINPIHLQPQLQQLEVDKLPAPLQMAARKDQMSQQAQIATLNEYRCLPPLRLPTSLELSANLTQHSLQQLLMELLSHIDGLSQIQQYARFVLYCHVRAQNGAAFFSPDEQAHLANIKDYIKRRLGQDFTPELARFILRIDIAQLRYSKKELDNGLYFPIYQLAHEPEELTILHLDRDLVTAPLPPTTSILREQRRIREMWRQRLSFVRTESILQEQGLLPRFFISALPLLDPHFYCRSAQGEVFAKDYFVMSLCAKLLTLEQEQGLTLPPSQCRTAADSDAADSNLLFTPSVPAEPPEPTYKPWDVDYARMSQMVGAIATTLDFTPAQLHALQEVLGKLAQERERMLKLQAHKPAWESTEAEDETVREQPRFTDILNEYHIKRRQYALLETNTRDPRLECTFSDALQAFWHNQKPLPSFSAATRALDQSTPVNLLDVDGRGLPILGGTASSSYNSLSERPQPRFALPTIADVVTKMALHHAEDCSKPMLISPRESGDIYDEPHDAFVFAVEQQTTAVRQSLRQRLEQDSTPQSKHVIPARVVLSPLGERHVMAPVVMQSSDSTSLHLLLDMSASMRTDVNHKGMGAGIFNPLATVGSAASTGTGTGTGTGSVGRSSLARNSLNGSRFNGSNVANEPHSESEFTDHPLYMSSLNQVSWQKELYELNEMVQKNYIKGPHGYRPVSWGNKPQLLNSAEVVQSLDDYRHQYQHQHSTPSRKPYSQGTVLMSQQERAALLAADVIPLNSFEPLPAHSRAYQASQAALAMAMALEGLPQVQTMATFFPGNDNLSCLNVLNPTERASQVASRFYYPPHGETPTAQALWFALHCALTLNCARNIILLITDGAPDDIKQTRKALEACQQQQVEVYTLGINCPDNRQLFSYFEELEHPQQLPEVLSRLITELLTPPYILVS</sequence>
<organism evidence="2 3">
    <name type="scientific">Candidatus Anaerobiospirillum pullicola</name>
    <dbReference type="NCBI Taxonomy" id="2838451"/>
    <lineage>
        <taxon>Bacteria</taxon>
        <taxon>Pseudomonadati</taxon>
        <taxon>Pseudomonadota</taxon>
        <taxon>Gammaproteobacteria</taxon>
        <taxon>Aeromonadales</taxon>
        <taxon>Succinivibrionaceae</taxon>
        <taxon>Anaerobiospirillum</taxon>
    </lineage>
</organism>
<dbReference type="InterPro" id="IPR036465">
    <property type="entry name" value="vWFA_dom_sf"/>
</dbReference>
<dbReference type="SUPFAM" id="SSF53300">
    <property type="entry name" value="vWA-like"/>
    <property type="match status" value="1"/>
</dbReference>
<comment type="caution">
    <text evidence="2">The sequence shown here is derived from an EMBL/GenBank/DDBJ whole genome shotgun (WGS) entry which is preliminary data.</text>
</comment>
<protein>
    <submittedName>
        <fullName evidence="2">VWA domain-containing protein</fullName>
    </submittedName>
</protein>
<reference evidence="2" key="1">
    <citation type="journal article" date="2021" name="PeerJ">
        <title>Extensive microbial diversity within the chicken gut microbiome revealed by metagenomics and culture.</title>
        <authorList>
            <person name="Gilroy R."/>
            <person name="Ravi A."/>
            <person name="Getino M."/>
            <person name="Pursley I."/>
            <person name="Horton D.L."/>
            <person name="Alikhan N.F."/>
            <person name="Baker D."/>
            <person name="Gharbi K."/>
            <person name="Hall N."/>
            <person name="Watson M."/>
            <person name="Adriaenssens E.M."/>
            <person name="Foster-Nyarko E."/>
            <person name="Jarju S."/>
            <person name="Secka A."/>
            <person name="Antonio M."/>
            <person name="Oren A."/>
            <person name="Chaudhuri R.R."/>
            <person name="La Ragione R."/>
            <person name="Hildebrand F."/>
            <person name="Pallen M.J."/>
        </authorList>
    </citation>
    <scope>NUCLEOTIDE SEQUENCE</scope>
    <source>
        <strain evidence="2">378</strain>
    </source>
</reference>
<evidence type="ECO:0000259" key="1">
    <source>
        <dbReference type="Pfam" id="PF00092"/>
    </source>
</evidence>
<dbReference type="EMBL" id="JAHLFE010000044">
    <property type="protein sequence ID" value="MBU3843710.1"/>
    <property type="molecule type" value="Genomic_DNA"/>
</dbReference>
<feature type="domain" description="VWFA" evidence="1">
    <location>
        <begin position="1246"/>
        <end position="1320"/>
    </location>
</feature>
<dbReference type="Gene3D" id="3.40.50.410">
    <property type="entry name" value="von Willebrand factor, type A domain"/>
    <property type="match status" value="1"/>
</dbReference>
<accession>A0A948TF36</accession>